<evidence type="ECO:0000256" key="5">
    <source>
        <dbReference type="ARBA" id="ARBA00022771"/>
    </source>
</evidence>
<dbReference type="Gene3D" id="3.30.40.10">
    <property type="entry name" value="Zinc/RING finger domain, C3HC4 (zinc finger)"/>
    <property type="match status" value="1"/>
</dbReference>
<dbReference type="SUPFAM" id="SSF57850">
    <property type="entry name" value="RING/U-box"/>
    <property type="match status" value="1"/>
</dbReference>
<dbReference type="GO" id="GO:0012505">
    <property type="term" value="C:endomembrane system"/>
    <property type="evidence" value="ECO:0007669"/>
    <property type="project" value="UniProtKB-SubCell"/>
</dbReference>
<dbReference type="InterPro" id="IPR017907">
    <property type="entry name" value="Znf_RING_CS"/>
</dbReference>
<evidence type="ECO:0000256" key="2">
    <source>
        <dbReference type="ARBA" id="ARBA00014068"/>
    </source>
</evidence>
<dbReference type="OrthoDB" id="9049620at2759"/>
<dbReference type="PANTHER" id="PTHR22894:SF5">
    <property type="entry name" value="RING-TYPE DOMAIN-CONTAINING PROTEIN"/>
    <property type="match status" value="1"/>
</dbReference>
<dbReference type="InterPro" id="IPR038896">
    <property type="entry name" value="RNF170"/>
</dbReference>
<feature type="transmembrane region" description="Helical" evidence="12">
    <location>
        <begin position="237"/>
        <end position="258"/>
    </location>
</feature>
<keyword evidence="8 12" id="KW-0472">Membrane</keyword>
<keyword evidence="3 12" id="KW-0812">Transmembrane</keyword>
<evidence type="ECO:0000259" key="13">
    <source>
        <dbReference type="PROSITE" id="PS50089"/>
    </source>
</evidence>
<evidence type="ECO:0000256" key="1">
    <source>
        <dbReference type="ARBA" id="ARBA00004127"/>
    </source>
</evidence>
<evidence type="ECO:0000256" key="6">
    <source>
        <dbReference type="ARBA" id="ARBA00022833"/>
    </source>
</evidence>
<dbReference type="SMART" id="SM00184">
    <property type="entry name" value="RING"/>
    <property type="match status" value="1"/>
</dbReference>
<dbReference type="PANTHER" id="PTHR22894">
    <property type="entry name" value="RING-TYPE DOMAIN-CONTAINING PROTEIN"/>
    <property type="match status" value="1"/>
</dbReference>
<dbReference type="InterPro" id="IPR010652">
    <property type="entry name" value="DUF1232"/>
</dbReference>
<dbReference type="Pfam" id="PF06803">
    <property type="entry name" value="DUF1232"/>
    <property type="match status" value="1"/>
</dbReference>
<gene>
    <name evidence="14" type="ORF">LOTGIDRAFT_128006</name>
</gene>
<dbReference type="InterPro" id="IPR018957">
    <property type="entry name" value="Znf_C3HC4_RING-type"/>
</dbReference>
<dbReference type="OMA" id="CRQEEQN"/>
<evidence type="ECO:0000256" key="7">
    <source>
        <dbReference type="ARBA" id="ARBA00022989"/>
    </source>
</evidence>
<dbReference type="KEGG" id="lgi:LOTGIDRAFT_128006"/>
<reference evidence="14 15" key="1">
    <citation type="journal article" date="2013" name="Nature">
        <title>Insights into bilaterian evolution from three spiralian genomes.</title>
        <authorList>
            <person name="Simakov O."/>
            <person name="Marletaz F."/>
            <person name="Cho S.J."/>
            <person name="Edsinger-Gonzales E."/>
            <person name="Havlak P."/>
            <person name="Hellsten U."/>
            <person name="Kuo D.H."/>
            <person name="Larsson T."/>
            <person name="Lv J."/>
            <person name="Arendt D."/>
            <person name="Savage R."/>
            <person name="Osoegawa K."/>
            <person name="de Jong P."/>
            <person name="Grimwood J."/>
            <person name="Chapman J.A."/>
            <person name="Shapiro H."/>
            <person name="Aerts A."/>
            <person name="Otillar R.P."/>
            <person name="Terry A.Y."/>
            <person name="Boore J.L."/>
            <person name="Grigoriev I.V."/>
            <person name="Lindberg D.R."/>
            <person name="Seaver E.C."/>
            <person name="Weisblat D.A."/>
            <person name="Putnam N.H."/>
            <person name="Rokhsar D.S."/>
        </authorList>
    </citation>
    <scope>NUCLEOTIDE SEQUENCE [LARGE SCALE GENOMIC DNA]</scope>
</reference>
<dbReference type="InterPro" id="IPR013083">
    <property type="entry name" value="Znf_RING/FYVE/PHD"/>
</dbReference>
<accession>V3Z838</accession>
<feature type="transmembrane region" description="Helical" evidence="12">
    <location>
        <begin position="20"/>
        <end position="38"/>
    </location>
</feature>
<dbReference type="PROSITE" id="PS50089">
    <property type="entry name" value="ZF_RING_2"/>
    <property type="match status" value="1"/>
</dbReference>
<dbReference type="GO" id="GO:0016567">
    <property type="term" value="P:protein ubiquitination"/>
    <property type="evidence" value="ECO:0007669"/>
    <property type="project" value="UniProtKB-UniPathway"/>
</dbReference>
<dbReference type="AlphaFoldDB" id="V3Z838"/>
<evidence type="ECO:0000256" key="4">
    <source>
        <dbReference type="ARBA" id="ARBA00022723"/>
    </source>
</evidence>
<keyword evidence="6" id="KW-0862">Zinc</keyword>
<keyword evidence="4" id="KW-0479">Metal-binding</keyword>
<dbReference type="Pfam" id="PF00097">
    <property type="entry name" value="zf-C3HC4"/>
    <property type="match status" value="1"/>
</dbReference>
<keyword evidence="15" id="KW-1185">Reference proteome</keyword>
<keyword evidence="7 12" id="KW-1133">Transmembrane helix</keyword>
<dbReference type="EMBL" id="KB202954">
    <property type="protein sequence ID" value="ESO87013.1"/>
    <property type="molecule type" value="Genomic_DNA"/>
</dbReference>
<evidence type="ECO:0000313" key="15">
    <source>
        <dbReference type="Proteomes" id="UP000030746"/>
    </source>
</evidence>
<feature type="transmembrane region" description="Helical" evidence="12">
    <location>
        <begin position="208"/>
        <end position="225"/>
    </location>
</feature>
<dbReference type="STRING" id="225164.V3Z838"/>
<organism evidence="14 15">
    <name type="scientific">Lottia gigantea</name>
    <name type="common">Giant owl limpet</name>
    <dbReference type="NCBI Taxonomy" id="225164"/>
    <lineage>
        <taxon>Eukaryota</taxon>
        <taxon>Metazoa</taxon>
        <taxon>Spiralia</taxon>
        <taxon>Lophotrochozoa</taxon>
        <taxon>Mollusca</taxon>
        <taxon>Gastropoda</taxon>
        <taxon>Patellogastropoda</taxon>
        <taxon>Lottioidea</taxon>
        <taxon>Lottiidae</taxon>
        <taxon>Lottia</taxon>
    </lineage>
</organism>
<sequence>MSGYYARRSNLIEGIGNEVLYSVAAFLGILIPIVYYIWKKQNEGVAPIHPDSAINVAATREHLRRTADANVDSSSNGVPSAPRARRDINNQFTCPICLGDAVFACETNCGHVYCGMCINAYWEHGNWIGGIRCPVCRQQVSIILFNFTDEENETNSQLKEEVRRTIGRFNARFSGEPRPFMDYVHDLPTLLRHVFNDFFTVNGLLMMFRFRIVMCCIAAFLYFISPFDIIPESMFGILGFIDDIFIILLLAIYVSLIYRQVIQNRAMNAGRTPPMH</sequence>
<dbReference type="Proteomes" id="UP000030746">
    <property type="component" value="Unassembled WGS sequence"/>
</dbReference>
<protein>
    <recommendedName>
        <fullName evidence="2">E3 ubiquitin-protein ligase RNF170</fullName>
    </recommendedName>
    <alternativeName>
        <fullName evidence="10">RING finger protein 170</fullName>
    </alternativeName>
    <alternativeName>
        <fullName evidence="9">RING-type E3 ubiquitin transferase RNF170</fullName>
    </alternativeName>
</protein>
<dbReference type="PROSITE" id="PS00518">
    <property type="entry name" value="ZF_RING_1"/>
    <property type="match status" value="1"/>
</dbReference>
<dbReference type="GO" id="GO:0008270">
    <property type="term" value="F:zinc ion binding"/>
    <property type="evidence" value="ECO:0007669"/>
    <property type="project" value="UniProtKB-KW"/>
</dbReference>
<evidence type="ECO:0000256" key="11">
    <source>
        <dbReference type="PROSITE-ProRule" id="PRU00175"/>
    </source>
</evidence>
<dbReference type="CTD" id="20232782"/>
<comment type="subcellular location">
    <subcellularLocation>
        <location evidence="1">Endomembrane system</location>
        <topology evidence="1">Multi-pass membrane protein</topology>
    </subcellularLocation>
</comment>
<evidence type="ECO:0000256" key="10">
    <source>
        <dbReference type="ARBA" id="ARBA00031107"/>
    </source>
</evidence>
<dbReference type="GO" id="GO:0061630">
    <property type="term" value="F:ubiquitin protein ligase activity"/>
    <property type="evidence" value="ECO:0007669"/>
    <property type="project" value="InterPro"/>
</dbReference>
<dbReference type="CDD" id="cd16553">
    <property type="entry name" value="RING-HC_RNF170"/>
    <property type="match status" value="1"/>
</dbReference>
<evidence type="ECO:0000256" key="8">
    <source>
        <dbReference type="ARBA" id="ARBA00023136"/>
    </source>
</evidence>
<dbReference type="HOGENOM" id="CLU_072335_0_0_1"/>
<evidence type="ECO:0000313" key="14">
    <source>
        <dbReference type="EMBL" id="ESO87013.1"/>
    </source>
</evidence>
<evidence type="ECO:0000256" key="9">
    <source>
        <dbReference type="ARBA" id="ARBA00030110"/>
    </source>
</evidence>
<dbReference type="RefSeq" id="XP_009062406.1">
    <property type="nucleotide sequence ID" value="XM_009064158.1"/>
</dbReference>
<dbReference type="UniPathway" id="UPA00143"/>
<feature type="domain" description="RING-type" evidence="13">
    <location>
        <begin position="94"/>
        <end position="137"/>
    </location>
</feature>
<evidence type="ECO:0000256" key="12">
    <source>
        <dbReference type="SAM" id="Phobius"/>
    </source>
</evidence>
<name>V3Z838_LOTGI</name>
<keyword evidence="5 11" id="KW-0863">Zinc-finger</keyword>
<proteinExistence type="predicted"/>
<dbReference type="InterPro" id="IPR001841">
    <property type="entry name" value="Znf_RING"/>
</dbReference>
<evidence type="ECO:0000256" key="3">
    <source>
        <dbReference type="ARBA" id="ARBA00022692"/>
    </source>
</evidence>
<dbReference type="GeneID" id="20232782"/>